<proteinExistence type="predicted"/>
<dbReference type="AlphaFoldDB" id="A0A562ZJ99"/>
<name>A0A562ZJ99_9BURK</name>
<keyword evidence="2" id="KW-1185">Reference proteome</keyword>
<dbReference type="EMBL" id="VOBQ01000018">
    <property type="protein sequence ID" value="TWO68650.1"/>
    <property type="molecule type" value="Genomic_DNA"/>
</dbReference>
<dbReference type="Proteomes" id="UP000318199">
    <property type="component" value="Unassembled WGS sequence"/>
</dbReference>
<accession>A0A562ZJ99</accession>
<dbReference type="Pfam" id="PF16277">
    <property type="entry name" value="DUF4926"/>
    <property type="match status" value="1"/>
</dbReference>
<dbReference type="RefSeq" id="WP_145895193.1">
    <property type="nucleotide sequence ID" value="NZ_VOBQ01000018.1"/>
</dbReference>
<evidence type="ECO:0000313" key="2">
    <source>
        <dbReference type="Proteomes" id="UP000318199"/>
    </source>
</evidence>
<protein>
    <submittedName>
        <fullName evidence="1">DUF4926 domain-containing protein</fullName>
    </submittedName>
</protein>
<dbReference type="InterPro" id="IPR032568">
    <property type="entry name" value="DUF4926"/>
</dbReference>
<dbReference type="OrthoDB" id="983005at2"/>
<reference evidence="1 2" key="1">
    <citation type="submission" date="2019-07" db="EMBL/GenBank/DDBJ databases">
        <title>Caenimonas sedimenti sp. nov., isolated from activated sludge.</title>
        <authorList>
            <person name="Xu J."/>
        </authorList>
    </citation>
    <scope>NUCLEOTIDE SEQUENCE [LARGE SCALE GENOMIC DNA]</scope>
    <source>
        <strain evidence="1 2">HX-9-20</strain>
    </source>
</reference>
<organism evidence="1 2">
    <name type="scientific">Caenimonas sedimenti</name>
    <dbReference type="NCBI Taxonomy" id="2596921"/>
    <lineage>
        <taxon>Bacteria</taxon>
        <taxon>Pseudomonadati</taxon>
        <taxon>Pseudomonadota</taxon>
        <taxon>Betaproteobacteria</taxon>
        <taxon>Burkholderiales</taxon>
        <taxon>Comamonadaceae</taxon>
        <taxon>Caenimonas</taxon>
    </lineage>
</organism>
<evidence type="ECO:0000313" key="1">
    <source>
        <dbReference type="EMBL" id="TWO68650.1"/>
    </source>
</evidence>
<comment type="caution">
    <text evidence="1">The sequence shown here is derived from an EMBL/GenBank/DDBJ whole genome shotgun (WGS) entry which is preliminary data.</text>
</comment>
<sequence length="77" mass="8182">MYKLLDTVALTHDMPDAGLQRGDLGAIVELLAPDAMEVEFVAASGRTQALLTLHAEDIRHVGDRDVIAVRTLEGAAG</sequence>
<gene>
    <name evidence="1" type="ORF">FN976_21815</name>
</gene>